<reference evidence="2 3" key="1">
    <citation type="submission" date="2016-11" db="EMBL/GenBank/DDBJ databases">
        <title>Comparative genomics of Bartonella apis.</title>
        <authorList>
            <person name="Engel P."/>
        </authorList>
    </citation>
    <scope>NUCLEOTIDE SEQUENCE [LARGE SCALE GENOMIC DNA]</scope>
    <source>
        <strain evidence="2 3">BBC0122</strain>
    </source>
</reference>
<evidence type="ECO:0000313" key="3">
    <source>
        <dbReference type="Proteomes" id="UP000189632"/>
    </source>
</evidence>
<dbReference type="KEGG" id="bapi:BBC0122_018510"/>
<gene>
    <name evidence="2" type="ORF">BBC0122_018510</name>
</gene>
<dbReference type="EMBL" id="CP015625">
    <property type="protein sequence ID" value="AQT47948.1"/>
    <property type="molecule type" value="Genomic_DNA"/>
</dbReference>
<name>A0A1U9MJN6_9HYPH</name>
<keyword evidence="3" id="KW-1185">Reference proteome</keyword>
<sequence>MKKILLYIVIVMSLMSSQAMALEQGDKEQFIKNAKTYLLAHNMRTFNVVMQYVSPKVLETIAQDNKLSLANLTSIIPDNLRNEALKGKKTNYVGNFEKIESQELGTILVVTIPMNYDVVDKDGKNIRLKNQLIGMKTEGKWYFINSDELSLLDYYKKAYPELVNLKLAKLDFEFLDPEFDMKKGKFASP</sequence>
<keyword evidence="1" id="KW-0732">Signal</keyword>
<proteinExistence type="predicted"/>
<feature type="signal peptide" evidence="1">
    <location>
        <begin position="1"/>
        <end position="21"/>
    </location>
</feature>
<feature type="chain" id="PRO_5010709948" evidence="1">
    <location>
        <begin position="22"/>
        <end position="189"/>
    </location>
</feature>
<organism evidence="2 3">
    <name type="scientific">Bartonella choladocola</name>
    <dbReference type="NCBI Taxonomy" id="2750995"/>
    <lineage>
        <taxon>Bacteria</taxon>
        <taxon>Pseudomonadati</taxon>
        <taxon>Pseudomonadota</taxon>
        <taxon>Alphaproteobacteria</taxon>
        <taxon>Hyphomicrobiales</taxon>
        <taxon>Bartonellaceae</taxon>
        <taxon>Bartonella</taxon>
    </lineage>
</organism>
<dbReference type="Proteomes" id="UP000189632">
    <property type="component" value="Chromosome"/>
</dbReference>
<accession>A0A1U9MJN6</accession>
<dbReference type="OrthoDB" id="1467310at2"/>
<evidence type="ECO:0000313" key="2">
    <source>
        <dbReference type="EMBL" id="AQT47948.1"/>
    </source>
</evidence>
<dbReference type="RefSeq" id="WP_077993362.1">
    <property type="nucleotide sequence ID" value="NZ_CAXUOT020000003.1"/>
</dbReference>
<dbReference type="AlphaFoldDB" id="A0A1U9MJN6"/>
<evidence type="ECO:0000256" key="1">
    <source>
        <dbReference type="SAM" id="SignalP"/>
    </source>
</evidence>
<protein>
    <submittedName>
        <fullName evidence="2">Uncharacterized protein</fullName>
    </submittedName>
</protein>